<feature type="transmembrane region" description="Helical" evidence="2">
    <location>
        <begin position="178"/>
        <end position="197"/>
    </location>
</feature>
<gene>
    <name evidence="3" type="ORF">FRUB_07571</name>
</gene>
<dbReference type="AlphaFoldDB" id="A0A225DA62"/>
<dbReference type="Pfam" id="PF10825">
    <property type="entry name" value="DUF2752"/>
    <property type="match status" value="1"/>
</dbReference>
<evidence type="ECO:0000313" key="4">
    <source>
        <dbReference type="Proteomes" id="UP000214646"/>
    </source>
</evidence>
<dbReference type="OrthoDB" id="285957at2"/>
<feature type="transmembrane region" description="Helical" evidence="2">
    <location>
        <begin position="145"/>
        <end position="166"/>
    </location>
</feature>
<feature type="transmembrane region" description="Helical" evidence="2">
    <location>
        <begin position="64"/>
        <end position="90"/>
    </location>
</feature>
<dbReference type="Proteomes" id="UP000214646">
    <property type="component" value="Unassembled WGS sequence"/>
</dbReference>
<reference evidence="4" key="1">
    <citation type="submission" date="2017-06" db="EMBL/GenBank/DDBJ databases">
        <title>Genome analysis of Fimbriiglobus ruber SP5, the first member of the order Planctomycetales with confirmed chitinolytic capability.</title>
        <authorList>
            <person name="Ravin N.V."/>
            <person name="Rakitin A.L."/>
            <person name="Ivanova A.A."/>
            <person name="Beletsky A.V."/>
            <person name="Kulichevskaya I.S."/>
            <person name="Mardanov A.V."/>
            <person name="Dedysh S.N."/>
        </authorList>
    </citation>
    <scope>NUCLEOTIDE SEQUENCE [LARGE SCALE GENOMIC DNA]</scope>
    <source>
        <strain evidence="4">SP5</strain>
    </source>
</reference>
<name>A0A225DA62_9BACT</name>
<evidence type="ECO:0000256" key="2">
    <source>
        <dbReference type="SAM" id="Phobius"/>
    </source>
</evidence>
<proteinExistence type="predicted"/>
<keyword evidence="2" id="KW-1133">Transmembrane helix</keyword>
<keyword evidence="4" id="KW-1185">Reference proteome</keyword>
<protein>
    <recommendedName>
        <fullName evidence="5">DUF2752 domain-containing protein</fullName>
    </recommendedName>
</protein>
<comment type="caution">
    <text evidence="3">The sequence shown here is derived from an EMBL/GenBank/DDBJ whole genome shotgun (WGS) entry which is preliminary data.</text>
</comment>
<keyword evidence="2" id="KW-0812">Transmembrane</keyword>
<organism evidence="3 4">
    <name type="scientific">Fimbriiglobus ruber</name>
    <dbReference type="NCBI Taxonomy" id="1908690"/>
    <lineage>
        <taxon>Bacteria</taxon>
        <taxon>Pseudomonadati</taxon>
        <taxon>Planctomycetota</taxon>
        <taxon>Planctomycetia</taxon>
        <taxon>Gemmatales</taxon>
        <taxon>Gemmataceae</taxon>
        <taxon>Fimbriiglobus</taxon>
    </lineage>
</organism>
<dbReference type="RefSeq" id="WP_088258244.1">
    <property type="nucleotide sequence ID" value="NZ_NIDE01000014.1"/>
</dbReference>
<sequence>MDPAPVPAGPAAQPGSGATTGIVVATPATNDPGYELVDVDLDDGPVRRRRPPLAYPVDDGRLKFWVRCGLVCMAAVFASILVVAVCLNPYNPDGTARTMATHTQLGLPQCNMVQLIGKPCPSCGMTTSFTLLAHGDVSNSLRANWVGTLLALFWFSLIPWGLWSAVRGRYLWIGSGEAFAAYSVIIMLVLMLGRWGAVLLSD</sequence>
<evidence type="ECO:0000256" key="1">
    <source>
        <dbReference type="SAM" id="MobiDB-lite"/>
    </source>
</evidence>
<dbReference type="EMBL" id="NIDE01000014">
    <property type="protein sequence ID" value="OWK38451.1"/>
    <property type="molecule type" value="Genomic_DNA"/>
</dbReference>
<keyword evidence="2" id="KW-0472">Membrane</keyword>
<evidence type="ECO:0000313" key="3">
    <source>
        <dbReference type="EMBL" id="OWK38451.1"/>
    </source>
</evidence>
<evidence type="ECO:0008006" key="5">
    <source>
        <dbReference type="Google" id="ProtNLM"/>
    </source>
</evidence>
<dbReference type="InterPro" id="IPR021215">
    <property type="entry name" value="DUF2752"/>
</dbReference>
<accession>A0A225DA62</accession>
<feature type="region of interest" description="Disordered" evidence="1">
    <location>
        <begin position="1"/>
        <end position="20"/>
    </location>
</feature>